<reference evidence="2" key="1">
    <citation type="journal article" date="2011" name="J. Bacteriol.">
        <title>Complete genome sequence of NBRC 3288, a unique cellulose-nonproducing strain of Gluconacetobacter xylinus isolated from vinegar.</title>
        <authorList>
            <person name="Ogino H."/>
            <person name="Azuma Y."/>
            <person name="Hosoyama A."/>
            <person name="Nakazawa H."/>
            <person name="Matsutani M."/>
            <person name="Hasegawa A."/>
            <person name="Otsuyama K."/>
            <person name="Matsushita K."/>
            <person name="Fujita N."/>
            <person name="Shirai M."/>
        </authorList>
    </citation>
    <scope>NUCLEOTIDE SEQUENCE [LARGE SCALE GENOMIC DNA]</scope>
    <source>
        <strain evidence="2">NBRC 3288 / BCRC 11682 / LMG 1693</strain>
    </source>
</reference>
<dbReference type="Gene3D" id="2.60.40.1180">
    <property type="entry name" value="Golgi alpha-mannosidase II"/>
    <property type="match status" value="1"/>
</dbReference>
<dbReference type="Proteomes" id="UP000009044">
    <property type="component" value="Chromosome"/>
</dbReference>
<proteinExistence type="predicted"/>
<sequence>MGGVRISPPDTQVYAYTRRAGRKAAVVALDFSDTDASFTLLVGHAADVKGNAET</sequence>
<dbReference type="KEGG" id="gxy:GLX_03770"/>
<dbReference type="AlphaFoldDB" id="G2I3U2"/>
<dbReference type="PATRIC" id="fig|634177.7.peg.427"/>
<name>G2I3U2_KOMMN</name>
<dbReference type="HOGENOM" id="CLU_3044442_0_0_5"/>
<gene>
    <name evidence="1" type="ordered locus">GLX_03770</name>
</gene>
<evidence type="ECO:0000313" key="2">
    <source>
        <dbReference type="Proteomes" id="UP000009044"/>
    </source>
</evidence>
<dbReference type="EMBL" id="AP012159">
    <property type="protein sequence ID" value="BAK82789.1"/>
    <property type="molecule type" value="Genomic_DNA"/>
</dbReference>
<organism evidence="1 2">
    <name type="scientific">Komagataeibacter medellinensis (strain NBRC 3288 / BCRC 11682 / LMG 1693 / Kondo 51)</name>
    <name type="common">Gluconacetobacter medellinensis</name>
    <dbReference type="NCBI Taxonomy" id="634177"/>
    <lineage>
        <taxon>Bacteria</taxon>
        <taxon>Pseudomonadati</taxon>
        <taxon>Pseudomonadota</taxon>
        <taxon>Alphaproteobacteria</taxon>
        <taxon>Acetobacterales</taxon>
        <taxon>Acetobacteraceae</taxon>
        <taxon>Komagataeibacter</taxon>
    </lineage>
</organism>
<accession>G2I3U2</accession>
<dbReference type="InterPro" id="IPR013780">
    <property type="entry name" value="Glyco_hydro_b"/>
</dbReference>
<protein>
    <submittedName>
        <fullName evidence="1">Uncharacterized protein</fullName>
    </submittedName>
</protein>
<evidence type="ECO:0000313" key="1">
    <source>
        <dbReference type="EMBL" id="BAK82789.1"/>
    </source>
</evidence>
<dbReference type="SUPFAM" id="SSF51011">
    <property type="entry name" value="Glycosyl hydrolase domain"/>
    <property type="match status" value="1"/>
</dbReference>